<dbReference type="EMBL" id="FWEV01000033">
    <property type="protein sequence ID" value="SLM28213.1"/>
    <property type="molecule type" value="Genomic_DNA"/>
</dbReference>
<dbReference type="SUPFAM" id="SSF55785">
    <property type="entry name" value="PYP-like sensor domain (PAS domain)"/>
    <property type="match status" value="2"/>
</dbReference>
<feature type="domain" description="PAC" evidence="7">
    <location>
        <begin position="76"/>
        <end position="126"/>
    </location>
</feature>
<evidence type="ECO:0000259" key="7">
    <source>
        <dbReference type="PROSITE" id="PS50113"/>
    </source>
</evidence>
<evidence type="ECO:0000259" key="6">
    <source>
        <dbReference type="PROSITE" id="PS50112"/>
    </source>
</evidence>
<protein>
    <recommendedName>
        <fullName evidence="2">histidine kinase</fullName>
        <ecNumber evidence="2">2.7.13.3</ecNumber>
    </recommendedName>
</protein>
<dbReference type="InterPro" id="IPR000700">
    <property type="entry name" value="PAS-assoc_C"/>
</dbReference>
<evidence type="ECO:0000256" key="2">
    <source>
        <dbReference type="ARBA" id="ARBA00012438"/>
    </source>
</evidence>
<evidence type="ECO:0000256" key="4">
    <source>
        <dbReference type="ARBA" id="ARBA00022679"/>
    </source>
</evidence>
<dbReference type="RefSeq" id="WP_080804558.1">
    <property type="nucleotide sequence ID" value="NZ_LT828547.1"/>
</dbReference>
<reference evidence="8 9" key="1">
    <citation type="submission" date="2017-03" db="EMBL/GenBank/DDBJ databases">
        <authorList>
            <person name="Afonso C.L."/>
            <person name="Miller P.J."/>
            <person name="Scott M.A."/>
            <person name="Spackman E."/>
            <person name="Goraichik I."/>
            <person name="Dimitrov K.M."/>
            <person name="Suarez D.L."/>
            <person name="Swayne D.E."/>
        </authorList>
    </citation>
    <scope>NUCLEOTIDE SEQUENCE [LARGE SCALE GENOMIC DNA]</scope>
    <source>
        <strain evidence="8">PRJEB14757</strain>
    </source>
</reference>
<dbReference type="GO" id="GO:0006355">
    <property type="term" value="P:regulation of DNA-templated transcription"/>
    <property type="evidence" value="ECO:0007669"/>
    <property type="project" value="InterPro"/>
</dbReference>
<proteinExistence type="predicted"/>
<dbReference type="STRING" id="1246637.MTBBW1_1280016"/>
<keyword evidence="4" id="KW-0808">Transferase</keyword>
<evidence type="ECO:0000313" key="9">
    <source>
        <dbReference type="Proteomes" id="UP000191931"/>
    </source>
</evidence>
<dbReference type="Gene3D" id="3.30.450.20">
    <property type="entry name" value="PAS domain"/>
    <property type="match status" value="2"/>
</dbReference>
<sequence length="234" mass="27191">MNYSPDTLKTIFSSSPIGIYMVRNNRFIFSNPKFKEISGYSEEDLTTFHPLDIVAPEYRDQVRENAVKMLKGQKTKPHEFMVISKSGQKRWILESVSSIMSGENRAVLGHFMDITDARKAENELIASEVRYRSFFELAREGILLVDYDTGAIVDSNVEFQRQTGYSLQELQSQNIWELQPENLREEAKKSFFRFKEHRGGLISWNLLENRNNKMLPVEIIAQKLKILDRQTICA</sequence>
<keyword evidence="5" id="KW-0418">Kinase</keyword>
<accession>A0A1W1H6X0</accession>
<dbReference type="PROSITE" id="PS50112">
    <property type="entry name" value="PAS"/>
    <property type="match status" value="2"/>
</dbReference>
<dbReference type="InterPro" id="IPR000014">
    <property type="entry name" value="PAS"/>
</dbReference>
<dbReference type="Pfam" id="PF08447">
    <property type="entry name" value="PAS_3"/>
    <property type="match status" value="1"/>
</dbReference>
<dbReference type="EC" id="2.7.13.3" evidence="2"/>
<dbReference type="GO" id="GO:0004673">
    <property type="term" value="F:protein histidine kinase activity"/>
    <property type="evidence" value="ECO:0007669"/>
    <property type="project" value="UniProtKB-EC"/>
</dbReference>
<evidence type="ECO:0000256" key="3">
    <source>
        <dbReference type="ARBA" id="ARBA00022553"/>
    </source>
</evidence>
<name>A0A1W1H6X0_9BACT</name>
<dbReference type="Proteomes" id="UP000191931">
    <property type="component" value="Unassembled WGS sequence"/>
</dbReference>
<dbReference type="CDD" id="cd00130">
    <property type="entry name" value="PAS"/>
    <property type="match status" value="2"/>
</dbReference>
<keyword evidence="9" id="KW-1185">Reference proteome</keyword>
<evidence type="ECO:0000256" key="5">
    <source>
        <dbReference type="ARBA" id="ARBA00022777"/>
    </source>
</evidence>
<organism evidence="8 9">
    <name type="scientific">Desulfamplus magnetovallimortis</name>
    <dbReference type="NCBI Taxonomy" id="1246637"/>
    <lineage>
        <taxon>Bacteria</taxon>
        <taxon>Pseudomonadati</taxon>
        <taxon>Thermodesulfobacteriota</taxon>
        <taxon>Desulfobacteria</taxon>
        <taxon>Desulfobacterales</taxon>
        <taxon>Desulfobacteraceae</taxon>
        <taxon>Desulfamplus</taxon>
    </lineage>
</organism>
<dbReference type="SMART" id="SM00091">
    <property type="entry name" value="PAS"/>
    <property type="match status" value="2"/>
</dbReference>
<dbReference type="Pfam" id="PF00989">
    <property type="entry name" value="PAS"/>
    <property type="match status" value="1"/>
</dbReference>
<dbReference type="InterPro" id="IPR013767">
    <property type="entry name" value="PAS_fold"/>
</dbReference>
<evidence type="ECO:0000313" key="8">
    <source>
        <dbReference type="EMBL" id="SLM28213.1"/>
    </source>
</evidence>
<evidence type="ECO:0000256" key="1">
    <source>
        <dbReference type="ARBA" id="ARBA00000085"/>
    </source>
</evidence>
<dbReference type="InterPro" id="IPR013655">
    <property type="entry name" value="PAS_fold_3"/>
</dbReference>
<dbReference type="PANTHER" id="PTHR43304">
    <property type="entry name" value="PHYTOCHROME-LIKE PROTEIN CPH1"/>
    <property type="match status" value="1"/>
</dbReference>
<dbReference type="PROSITE" id="PS50113">
    <property type="entry name" value="PAC"/>
    <property type="match status" value="1"/>
</dbReference>
<keyword evidence="3" id="KW-0597">Phosphoprotein</keyword>
<dbReference type="SMART" id="SM00086">
    <property type="entry name" value="PAC"/>
    <property type="match status" value="1"/>
</dbReference>
<dbReference type="InterPro" id="IPR001610">
    <property type="entry name" value="PAC"/>
</dbReference>
<dbReference type="AlphaFoldDB" id="A0A1W1H6X0"/>
<feature type="domain" description="PAS" evidence="6">
    <location>
        <begin position="127"/>
        <end position="198"/>
    </location>
</feature>
<comment type="catalytic activity">
    <reaction evidence="1">
        <text>ATP + protein L-histidine = ADP + protein N-phospho-L-histidine.</text>
        <dbReference type="EC" id="2.7.13.3"/>
    </reaction>
</comment>
<feature type="domain" description="PAS" evidence="6">
    <location>
        <begin position="24"/>
        <end position="73"/>
    </location>
</feature>
<dbReference type="NCBIfam" id="TIGR00229">
    <property type="entry name" value="sensory_box"/>
    <property type="match status" value="2"/>
</dbReference>
<dbReference type="PANTHER" id="PTHR43304:SF1">
    <property type="entry name" value="PAC DOMAIN-CONTAINING PROTEIN"/>
    <property type="match status" value="1"/>
</dbReference>
<dbReference type="InterPro" id="IPR052162">
    <property type="entry name" value="Sensor_kinase/Photoreceptor"/>
</dbReference>
<dbReference type="InterPro" id="IPR035965">
    <property type="entry name" value="PAS-like_dom_sf"/>
</dbReference>
<gene>
    <name evidence="8" type="ORF">MTBBW1_1280016</name>
</gene>
<dbReference type="OrthoDB" id="5419039at2"/>